<dbReference type="OrthoDB" id="6157906at2759"/>
<organism evidence="1">
    <name type="scientific">Octopus bimaculoides</name>
    <name type="common">California two-spotted octopus</name>
    <dbReference type="NCBI Taxonomy" id="37653"/>
    <lineage>
        <taxon>Eukaryota</taxon>
        <taxon>Metazoa</taxon>
        <taxon>Spiralia</taxon>
        <taxon>Lophotrochozoa</taxon>
        <taxon>Mollusca</taxon>
        <taxon>Cephalopoda</taxon>
        <taxon>Coleoidea</taxon>
        <taxon>Octopodiformes</taxon>
        <taxon>Octopoda</taxon>
        <taxon>Incirrata</taxon>
        <taxon>Octopodidae</taxon>
        <taxon>Octopus</taxon>
    </lineage>
</organism>
<proteinExistence type="predicted"/>
<gene>
    <name evidence="1" type="ORF">OCBIM_22038176mg</name>
</gene>
<name>A0A0L8G8P7_OCTBM</name>
<dbReference type="AlphaFoldDB" id="A0A0L8G8P7"/>
<accession>A0A0L8G8P7</accession>
<reference evidence="1" key="1">
    <citation type="submission" date="2015-07" db="EMBL/GenBank/DDBJ databases">
        <title>MeaNS - Measles Nucleotide Surveillance Program.</title>
        <authorList>
            <person name="Tran T."/>
            <person name="Druce J."/>
        </authorList>
    </citation>
    <scope>NUCLEOTIDE SEQUENCE</scope>
    <source>
        <strain evidence="1">UCB-OBI-ISO-001</strain>
        <tissue evidence="1">Gonad</tissue>
    </source>
</reference>
<sequence>MACLKSSPLWGHVVTLKLESNMRAHLHEDPLSENFVKDILLLGNDEVLEDGNEDVDISNICTIASTIQSLQDQVFPGLEVHSGDLDWLCQRAILAPKDVAVSTINKRLLLCLPGDVTAYKSVDTIPKSG</sequence>
<evidence type="ECO:0000313" key="1">
    <source>
        <dbReference type="EMBL" id="KOF73244.1"/>
    </source>
</evidence>
<evidence type="ECO:0008006" key="2">
    <source>
        <dbReference type="Google" id="ProtNLM"/>
    </source>
</evidence>
<protein>
    <recommendedName>
        <fullName evidence="2">DNA helicase</fullName>
    </recommendedName>
</protein>
<dbReference type="EMBL" id="KQ423226">
    <property type="protein sequence ID" value="KOF73244.1"/>
    <property type="molecule type" value="Genomic_DNA"/>
</dbReference>